<evidence type="ECO:0000313" key="9">
    <source>
        <dbReference type="Proteomes" id="UP000319663"/>
    </source>
</evidence>
<reference evidence="8 9" key="1">
    <citation type="submission" date="2019-06" db="EMBL/GenBank/DDBJ databases">
        <title>Wine fermentation using esterase from Monascus purpureus.</title>
        <authorList>
            <person name="Geng C."/>
            <person name="Zhang Y."/>
        </authorList>
    </citation>
    <scope>NUCLEOTIDE SEQUENCE [LARGE SCALE GENOMIC DNA]</scope>
    <source>
        <strain evidence="8">HQ1</strain>
    </source>
</reference>
<evidence type="ECO:0000256" key="1">
    <source>
        <dbReference type="ARBA" id="ARBA00004477"/>
    </source>
</evidence>
<evidence type="ECO:0000256" key="3">
    <source>
        <dbReference type="ARBA" id="ARBA00022824"/>
    </source>
</evidence>
<feature type="transmembrane region" description="Helical" evidence="7">
    <location>
        <begin position="16"/>
        <end position="34"/>
    </location>
</feature>
<feature type="transmembrane region" description="Helical" evidence="7">
    <location>
        <begin position="262"/>
        <end position="284"/>
    </location>
</feature>
<dbReference type="NCBIfam" id="TIGR00803">
    <property type="entry name" value="nst"/>
    <property type="match status" value="1"/>
</dbReference>
<evidence type="ECO:0008006" key="10">
    <source>
        <dbReference type="Google" id="ProtNLM"/>
    </source>
</evidence>
<organism evidence="8 9">
    <name type="scientific">Monascus purpureus</name>
    <name type="common">Red mold</name>
    <name type="synonym">Monascus anka</name>
    <dbReference type="NCBI Taxonomy" id="5098"/>
    <lineage>
        <taxon>Eukaryota</taxon>
        <taxon>Fungi</taxon>
        <taxon>Dikarya</taxon>
        <taxon>Ascomycota</taxon>
        <taxon>Pezizomycotina</taxon>
        <taxon>Eurotiomycetes</taxon>
        <taxon>Eurotiomycetidae</taxon>
        <taxon>Eurotiales</taxon>
        <taxon>Aspergillaceae</taxon>
        <taxon>Monascus</taxon>
    </lineage>
</organism>
<dbReference type="OrthoDB" id="408493at2759"/>
<keyword evidence="5 7" id="KW-0472">Membrane</keyword>
<dbReference type="PANTHER" id="PTHR10231">
    <property type="entry name" value="NUCLEOTIDE-SUGAR TRANSMEMBRANE TRANSPORTER"/>
    <property type="match status" value="1"/>
</dbReference>
<feature type="transmembrane region" description="Helical" evidence="7">
    <location>
        <begin position="327"/>
        <end position="344"/>
    </location>
</feature>
<accession>A0A507R373</accession>
<keyword evidence="4 7" id="KW-1133">Transmembrane helix</keyword>
<sequence>MPQRQRSRLGVALDRSAWFLLALHSTTFILLVHYSRVMSPAGGRRYLPSTAVFLNEVVKLAISLTMALYEVSKAVPASMPATSLFSSLVGAIFSGDSWKLVFPASLYTLSNSLQYVGLSNLPAPTFQDTYQLKLLISAISGLVLLKRSVPLRKWTVLLLLTTGVVLVQIADVGSQEVSHQDEGKHFTFPRTLEEWKAMKGAAGRLRKRSATYEGIEEDMLTIFPQFNSMIGLLATVGACVASGLAGVSFERVLKDSATPSSLWVRNVQLAVYSIFPALFIGVVLDGEKISANGFFQGYNWTVWLSIAVQVIGGIVAPFCIKHASKGLATATSIVLSTLLSIWFSEFKPTGNFLLGTAAVVPATYLYGNPSSSAGDGKLQARPRAISIKGHEKYAAVSEESLNNEFSVKLPTTPAALDAGLSTSRPSSPGHARTGSGRATSNSYFAKHA</sequence>
<feature type="transmembrane region" description="Helical" evidence="7">
    <location>
        <begin position="229"/>
        <end position="250"/>
    </location>
</feature>
<proteinExistence type="predicted"/>
<dbReference type="GO" id="GO:0015165">
    <property type="term" value="F:pyrimidine nucleotide-sugar transmembrane transporter activity"/>
    <property type="evidence" value="ECO:0007669"/>
    <property type="project" value="InterPro"/>
</dbReference>
<evidence type="ECO:0000256" key="6">
    <source>
        <dbReference type="SAM" id="MobiDB-lite"/>
    </source>
</evidence>
<comment type="caution">
    <text evidence="8">The sequence shown here is derived from an EMBL/GenBank/DDBJ whole genome shotgun (WGS) entry which is preliminary data.</text>
</comment>
<gene>
    <name evidence="8" type="ORF">MPDQ_000872</name>
</gene>
<dbReference type="PIRSF" id="PIRSF005799">
    <property type="entry name" value="UDP-gal_transpt"/>
    <property type="match status" value="1"/>
</dbReference>
<dbReference type="InterPro" id="IPR007271">
    <property type="entry name" value="Nuc_sug_transpt"/>
</dbReference>
<feature type="region of interest" description="Disordered" evidence="6">
    <location>
        <begin position="416"/>
        <end position="448"/>
    </location>
</feature>
<feature type="transmembrane region" description="Helical" evidence="7">
    <location>
        <begin position="154"/>
        <end position="170"/>
    </location>
</feature>
<comment type="subcellular location">
    <subcellularLocation>
        <location evidence="1">Endoplasmic reticulum membrane</location>
        <topology evidence="1">Multi-pass membrane protein</topology>
    </subcellularLocation>
</comment>
<evidence type="ECO:0000256" key="5">
    <source>
        <dbReference type="ARBA" id="ARBA00023136"/>
    </source>
</evidence>
<dbReference type="AlphaFoldDB" id="A0A507R373"/>
<protein>
    <recommendedName>
        <fullName evidence="10">UDP-galactose transporter</fullName>
    </recommendedName>
</protein>
<name>A0A507R373_MONPU</name>
<evidence type="ECO:0000256" key="7">
    <source>
        <dbReference type="SAM" id="Phobius"/>
    </source>
</evidence>
<evidence type="ECO:0000313" key="8">
    <source>
        <dbReference type="EMBL" id="TQB76108.1"/>
    </source>
</evidence>
<feature type="transmembrane region" description="Helical" evidence="7">
    <location>
        <begin position="300"/>
        <end position="320"/>
    </location>
</feature>
<dbReference type="SUPFAM" id="SSF103481">
    <property type="entry name" value="Multidrug resistance efflux transporter EmrE"/>
    <property type="match status" value="1"/>
</dbReference>
<dbReference type="InterPro" id="IPR037185">
    <property type="entry name" value="EmrE-like"/>
</dbReference>
<keyword evidence="2 7" id="KW-0812">Transmembrane</keyword>
<dbReference type="Pfam" id="PF04142">
    <property type="entry name" value="Nuc_sug_transp"/>
    <property type="match status" value="1"/>
</dbReference>
<keyword evidence="3" id="KW-0256">Endoplasmic reticulum</keyword>
<dbReference type="STRING" id="5098.A0A507R373"/>
<dbReference type="EMBL" id="VIFY01000012">
    <property type="protein sequence ID" value="TQB76108.1"/>
    <property type="molecule type" value="Genomic_DNA"/>
</dbReference>
<evidence type="ECO:0000256" key="4">
    <source>
        <dbReference type="ARBA" id="ARBA00022989"/>
    </source>
</evidence>
<feature type="compositionally biased region" description="Polar residues" evidence="6">
    <location>
        <begin position="436"/>
        <end position="448"/>
    </location>
</feature>
<keyword evidence="9" id="KW-1185">Reference proteome</keyword>
<dbReference type="Proteomes" id="UP000319663">
    <property type="component" value="Unassembled WGS sequence"/>
</dbReference>
<dbReference type="GO" id="GO:0000139">
    <property type="term" value="C:Golgi membrane"/>
    <property type="evidence" value="ECO:0007669"/>
    <property type="project" value="InterPro"/>
</dbReference>
<evidence type="ECO:0000256" key="2">
    <source>
        <dbReference type="ARBA" id="ARBA00022692"/>
    </source>
</evidence>